<gene>
    <name evidence="2" type="ORF">GGR04_003208</name>
</gene>
<protein>
    <recommendedName>
        <fullName evidence="4">Cell division protein FtsL</fullName>
    </recommendedName>
</protein>
<comment type="caution">
    <text evidence="2">The sequence shown here is derived from an EMBL/GenBank/DDBJ whole genome shotgun (WGS) entry which is preliminary data.</text>
</comment>
<sequence>MPILKTFDVLLVVIMLAAAAWTFGQKYQAEAVEHEVMLLDRKIALERETIKLLEADWSLMNQPNRLEELAKAFEGDLRLRPTQPEQIVEPNQLPAPPVQLLPEPSATSPQKFASAAGAKAR</sequence>
<feature type="region of interest" description="Disordered" evidence="1">
    <location>
        <begin position="83"/>
        <end position="121"/>
    </location>
</feature>
<accession>A0A7W6H675</accession>
<evidence type="ECO:0000313" key="3">
    <source>
        <dbReference type="Proteomes" id="UP000542776"/>
    </source>
</evidence>
<proteinExistence type="predicted"/>
<keyword evidence="3" id="KW-1185">Reference proteome</keyword>
<evidence type="ECO:0000313" key="2">
    <source>
        <dbReference type="EMBL" id="MBB3999339.1"/>
    </source>
</evidence>
<organism evidence="2 3">
    <name type="scientific">Aureimonas pseudogalii</name>
    <dbReference type="NCBI Taxonomy" id="1744844"/>
    <lineage>
        <taxon>Bacteria</taxon>
        <taxon>Pseudomonadati</taxon>
        <taxon>Pseudomonadota</taxon>
        <taxon>Alphaproteobacteria</taxon>
        <taxon>Hyphomicrobiales</taxon>
        <taxon>Aurantimonadaceae</taxon>
        <taxon>Aureimonas</taxon>
    </lineage>
</organism>
<dbReference type="EMBL" id="JACIEK010000009">
    <property type="protein sequence ID" value="MBB3999339.1"/>
    <property type="molecule type" value="Genomic_DNA"/>
</dbReference>
<name>A0A7W6H675_9HYPH</name>
<dbReference type="RefSeq" id="WP_210291824.1">
    <property type="nucleotide sequence ID" value="NZ_JACIEK010000009.1"/>
</dbReference>
<reference evidence="2 3" key="1">
    <citation type="submission" date="2020-08" db="EMBL/GenBank/DDBJ databases">
        <title>Genomic Encyclopedia of Type Strains, Phase IV (KMG-IV): sequencing the most valuable type-strain genomes for metagenomic binning, comparative biology and taxonomic classification.</title>
        <authorList>
            <person name="Goeker M."/>
        </authorList>
    </citation>
    <scope>NUCLEOTIDE SEQUENCE [LARGE SCALE GENOMIC DNA]</scope>
    <source>
        <strain evidence="2 3">DSM 102238</strain>
    </source>
</reference>
<evidence type="ECO:0008006" key="4">
    <source>
        <dbReference type="Google" id="ProtNLM"/>
    </source>
</evidence>
<evidence type="ECO:0000256" key="1">
    <source>
        <dbReference type="SAM" id="MobiDB-lite"/>
    </source>
</evidence>
<dbReference type="Proteomes" id="UP000542776">
    <property type="component" value="Unassembled WGS sequence"/>
</dbReference>
<dbReference type="AlphaFoldDB" id="A0A7W6H675"/>